<dbReference type="AlphaFoldDB" id="K9TKD1"/>
<dbReference type="eggNOG" id="COG3087">
    <property type="taxonomic scope" value="Bacteria"/>
</dbReference>
<dbReference type="InterPro" id="IPR010328">
    <property type="entry name" value="DUF928"/>
</dbReference>
<evidence type="ECO:0000256" key="1">
    <source>
        <dbReference type="SAM" id="SignalP"/>
    </source>
</evidence>
<dbReference type="InParanoid" id="K9TKD1"/>
<dbReference type="KEGG" id="oac:Oscil6304_3015"/>
<reference evidence="2 3" key="1">
    <citation type="submission" date="2012-06" db="EMBL/GenBank/DDBJ databases">
        <title>Finished chromosome of genome of Oscillatoria acuminata PCC 6304.</title>
        <authorList>
            <consortium name="US DOE Joint Genome Institute"/>
            <person name="Gugger M."/>
            <person name="Coursin T."/>
            <person name="Rippka R."/>
            <person name="Tandeau De Marsac N."/>
            <person name="Huntemann M."/>
            <person name="Wei C.-L."/>
            <person name="Han J."/>
            <person name="Detter J.C."/>
            <person name="Han C."/>
            <person name="Tapia R."/>
            <person name="Davenport K."/>
            <person name="Daligault H."/>
            <person name="Erkkila T."/>
            <person name="Gu W."/>
            <person name="Munk A.C.C."/>
            <person name="Teshima H."/>
            <person name="Xu Y."/>
            <person name="Chain P."/>
            <person name="Chen A."/>
            <person name="Krypides N."/>
            <person name="Mavromatis K."/>
            <person name="Markowitz V."/>
            <person name="Szeto E."/>
            <person name="Ivanova N."/>
            <person name="Mikhailova N."/>
            <person name="Ovchinnikova G."/>
            <person name="Pagani I."/>
            <person name="Pati A."/>
            <person name="Goodwin L."/>
            <person name="Peters L."/>
            <person name="Pitluck S."/>
            <person name="Woyke T."/>
            <person name="Kerfeld C."/>
        </authorList>
    </citation>
    <scope>NUCLEOTIDE SEQUENCE [LARGE SCALE GENOMIC DNA]</scope>
    <source>
        <strain evidence="2 3">PCC 6304</strain>
    </source>
</reference>
<gene>
    <name evidence="2" type="ORF">Oscil6304_3015</name>
</gene>
<name>K9TKD1_9CYAN</name>
<dbReference type="EMBL" id="CP003607">
    <property type="protein sequence ID" value="AFY82611.1"/>
    <property type="molecule type" value="Genomic_DNA"/>
</dbReference>
<dbReference type="STRING" id="56110.Oscil6304_3015"/>
<proteinExistence type="predicted"/>
<dbReference type="HOGENOM" id="CLU_061545_0_1_3"/>
<keyword evidence="3" id="KW-1185">Reference proteome</keyword>
<sequence length="236" mass="26206">MIRVTYLVSFLILGASQLPTWAIATEPDGSIFPETLAQNPPREELNACNPGATPTDPLMALLPPNQSQISTVKGLPAFLFHLPETSAQTAEFLLFNESNQILYKLRFAITGNSGIIRLELPGFINLEPLEIQQIYRWSFSIICNPLSPSQNLTLTGTVQRLPLSRSLATQLQNASPSRHPQIYAEAGLWMDAFSSLVDVSQLPLEDGSNQEEWETLLEFMGLEALEELESGTFLRF</sequence>
<feature type="chain" id="PRO_5003936073" description="DUF928 domain-containing protein" evidence="1">
    <location>
        <begin position="25"/>
        <end position="236"/>
    </location>
</feature>
<protein>
    <recommendedName>
        <fullName evidence="4">DUF928 domain-containing protein</fullName>
    </recommendedName>
</protein>
<dbReference type="Proteomes" id="UP000010367">
    <property type="component" value="Chromosome"/>
</dbReference>
<evidence type="ECO:0000313" key="3">
    <source>
        <dbReference type="Proteomes" id="UP000010367"/>
    </source>
</evidence>
<evidence type="ECO:0008006" key="4">
    <source>
        <dbReference type="Google" id="ProtNLM"/>
    </source>
</evidence>
<accession>K9TKD1</accession>
<feature type="signal peptide" evidence="1">
    <location>
        <begin position="1"/>
        <end position="24"/>
    </location>
</feature>
<evidence type="ECO:0000313" key="2">
    <source>
        <dbReference type="EMBL" id="AFY82611.1"/>
    </source>
</evidence>
<dbReference type="Pfam" id="PF06051">
    <property type="entry name" value="DUF928"/>
    <property type="match status" value="1"/>
</dbReference>
<organism evidence="2 3">
    <name type="scientific">Oscillatoria acuminata PCC 6304</name>
    <dbReference type="NCBI Taxonomy" id="56110"/>
    <lineage>
        <taxon>Bacteria</taxon>
        <taxon>Bacillati</taxon>
        <taxon>Cyanobacteriota</taxon>
        <taxon>Cyanophyceae</taxon>
        <taxon>Oscillatoriophycideae</taxon>
        <taxon>Oscillatoriales</taxon>
        <taxon>Oscillatoriaceae</taxon>
        <taxon>Oscillatoria</taxon>
    </lineage>
</organism>
<keyword evidence="1" id="KW-0732">Signal</keyword>